<sequence length="676" mass="69760">MSVVTPGATGGRGGPAGRRDHLQLEQASSDGRHFVFVHGGRNGSHVFDDTWYYDVEDNAWTLLVGPAGAPATTAGGERAGGEDGGGGGGGGDGGGGSGGGAPPPAPQAVDPTDRGTVVGVDGAVRPAPRYGAAGGLHPGGNGTSGGDLALILWGGTDGDHVFGDMWSLSVTERVWMRVAQVGARPPPRAAAAYGARVGVGPTLALTISHGSGAGGALLSDTYVATLAAPTGASWARLAPPVGAYAMWAMHAATKTGSVQTPAGALVVYGGCYAGADAGGPCPSDATWVYGVRATSDTAAPARVDPQAAWHQLPFGPVAAFSPAAAAYLAPGFARDTVVLYGGSTTDPMDGPYRQLVGRPQVDPLELRVLNTASERWTRERILWRGGGGGGGGRRRPPLRSHRRAGGRVAVGGGVQGGSGRGGGGGGDAHPRPGRRCRCRRRCGGCCGRCRGAGAARGGPSGRRTGSGGRRRSRRSRRCRHSGSGRGGGGRRRPHRPPHGGGAAGGWRGGPSPGARRRAALWARRNLPAGHPRRIGRQHLAAPAVAARGGRPSDRRWRHWRWRRRWTGASRRTSSRWTSSPPRRRWPPRRPRRTPPPPPPPPPPLAPRSRRRRPQRRAPPSTAAAAAAAVGVPPGGGRCGWRRCGRRRRRRRPTMTGRRASSPAAAARGCCPTSTGC</sequence>
<evidence type="ECO:0000313" key="2">
    <source>
        <dbReference type="Proteomes" id="UP000798662"/>
    </source>
</evidence>
<comment type="caution">
    <text evidence="1">The sequence shown here is derived from an EMBL/GenBank/DDBJ whole genome shotgun (WGS) entry which is preliminary data.</text>
</comment>
<name>A0ACC3CCW2_PYRYE</name>
<keyword evidence="2" id="KW-1185">Reference proteome</keyword>
<dbReference type="Proteomes" id="UP000798662">
    <property type="component" value="Chromosome 3"/>
</dbReference>
<organism evidence="1 2">
    <name type="scientific">Pyropia yezoensis</name>
    <name type="common">Susabi-nori</name>
    <name type="synonym">Porphyra yezoensis</name>
    <dbReference type="NCBI Taxonomy" id="2788"/>
    <lineage>
        <taxon>Eukaryota</taxon>
        <taxon>Rhodophyta</taxon>
        <taxon>Bangiophyceae</taxon>
        <taxon>Bangiales</taxon>
        <taxon>Bangiaceae</taxon>
        <taxon>Pyropia</taxon>
    </lineage>
</organism>
<evidence type="ECO:0000313" key="1">
    <source>
        <dbReference type="EMBL" id="KAK1868004.1"/>
    </source>
</evidence>
<gene>
    <name evidence="1" type="ORF">I4F81_010501</name>
</gene>
<proteinExistence type="predicted"/>
<protein>
    <submittedName>
        <fullName evidence="1">Uncharacterized protein</fullName>
    </submittedName>
</protein>
<accession>A0ACC3CCW2</accession>
<dbReference type="EMBL" id="CM020620">
    <property type="protein sequence ID" value="KAK1868004.1"/>
    <property type="molecule type" value="Genomic_DNA"/>
</dbReference>
<reference evidence="1" key="1">
    <citation type="submission" date="2019-11" db="EMBL/GenBank/DDBJ databases">
        <title>Nori genome reveals adaptations in red seaweeds to the harsh intertidal environment.</title>
        <authorList>
            <person name="Wang D."/>
            <person name="Mao Y."/>
        </authorList>
    </citation>
    <scope>NUCLEOTIDE SEQUENCE</scope>
    <source>
        <tissue evidence="1">Gametophyte</tissue>
    </source>
</reference>